<proteinExistence type="predicted"/>
<evidence type="ECO:0000313" key="1">
    <source>
        <dbReference type="EMBL" id="JAH76232.1"/>
    </source>
</evidence>
<accession>A0A0E9VDX3</accession>
<dbReference type="AlphaFoldDB" id="A0A0E9VDX3"/>
<reference evidence="1" key="2">
    <citation type="journal article" date="2015" name="Fish Shellfish Immunol.">
        <title>Early steps in the European eel (Anguilla anguilla)-Vibrio vulnificus interaction in the gills: Role of the RtxA13 toxin.</title>
        <authorList>
            <person name="Callol A."/>
            <person name="Pajuelo D."/>
            <person name="Ebbesson L."/>
            <person name="Teles M."/>
            <person name="MacKenzie S."/>
            <person name="Amaro C."/>
        </authorList>
    </citation>
    <scope>NUCLEOTIDE SEQUENCE</scope>
</reference>
<dbReference type="EMBL" id="GBXM01032345">
    <property type="protein sequence ID" value="JAH76232.1"/>
    <property type="molecule type" value="Transcribed_RNA"/>
</dbReference>
<protein>
    <submittedName>
        <fullName evidence="1">Uncharacterized protein</fullName>
    </submittedName>
</protein>
<sequence length="18" mass="2028">MTLWAKDTMTSAAFCCFT</sequence>
<reference evidence="1" key="1">
    <citation type="submission" date="2014-11" db="EMBL/GenBank/DDBJ databases">
        <authorList>
            <person name="Amaro Gonzalez C."/>
        </authorList>
    </citation>
    <scope>NUCLEOTIDE SEQUENCE</scope>
</reference>
<name>A0A0E9VDX3_ANGAN</name>
<organism evidence="1">
    <name type="scientific">Anguilla anguilla</name>
    <name type="common">European freshwater eel</name>
    <name type="synonym">Muraena anguilla</name>
    <dbReference type="NCBI Taxonomy" id="7936"/>
    <lineage>
        <taxon>Eukaryota</taxon>
        <taxon>Metazoa</taxon>
        <taxon>Chordata</taxon>
        <taxon>Craniata</taxon>
        <taxon>Vertebrata</taxon>
        <taxon>Euteleostomi</taxon>
        <taxon>Actinopterygii</taxon>
        <taxon>Neopterygii</taxon>
        <taxon>Teleostei</taxon>
        <taxon>Anguilliformes</taxon>
        <taxon>Anguillidae</taxon>
        <taxon>Anguilla</taxon>
    </lineage>
</organism>